<feature type="region of interest" description="Disordered" evidence="1">
    <location>
        <begin position="786"/>
        <end position="812"/>
    </location>
</feature>
<name>A0A9P4YSQ9_9HYPO</name>
<accession>A0A9P4YSQ9</accession>
<dbReference type="AlphaFoldDB" id="A0A9P4YSQ9"/>
<dbReference type="OrthoDB" id="419183at2759"/>
<feature type="region of interest" description="Disordered" evidence="1">
    <location>
        <begin position="329"/>
        <end position="375"/>
    </location>
</feature>
<feature type="region of interest" description="Disordered" evidence="1">
    <location>
        <begin position="576"/>
        <end position="692"/>
    </location>
</feature>
<feature type="region of interest" description="Disordered" evidence="1">
    <location>
        <begin position="133"/>
        <end position="288"/>
    </location>
</feature>
<dbReference type="GeneID" id="55968324"/>
<gene>
    <name evidence="2" type="ORF">GMORB2_2094</name>
</gene>
<dbReference type="EMBL" id="JAANYQ010000013">
    <property type="protein sequence ID" value="KAF4121132.1"/>
    <property type="molecule type" value="Genomic_DNA"/>
</dbReference>
<sequence length="812" mass="87427">MLPLPLPLFLSLSPIPNQQPRVNCLAQRRPLLQALDRHTVLGRYFPQQRRGLPSTADFKTSFPSPASTTPQLYPGAFDHHHHDHGSRTPRFAEEYSVFNTTPGNLRRPPSPSGIFDPFIRPTQVAGHKRIHSVDSLSGDVTSPSHVDLSSSSSAEPESDKPSHSRDLPLPPVDSSLQLPSKDGPRNNLLSTPRRKSPRRDPLASPNPPRQASGKKQQQQQQQSSFQPESPRGFTQTATPPPTARKQRHDEPDQLSMNHHGHHQQDFGQPDFTGASSHPQDLTSLMASPGDIFSHPMSASAAAPENYWDPSAMTIPMDMDFVPTDMFQQQENVGHHRHSNSFDWNNETQRQPRKTRTLAPKPSSAGRAAAPASQPLQTSMSMNSLPMDNSFGIVGHDASAVDPGILFGRPQTAVVDSSFDTINDDGSAGAALTGAAKASSVMTNGLRRSASARDARNTGHVPDQSFSSSPLKPQAAPPRPGLPRSQSDTRGKRSFARVSNAVDQQQQQQTTSVTRNVPSLDLGLGRGHAVPSSSGAVSPLKRQHRLSSLASIPESISRPSSRASVKFYIGADGRAHAEATPHENPNPQLVLPAASASRKPPPSRSSVEVQQWDEDYDSSSTDDEPIVIPSRANSFNSSFALPDPRRPVGSIFHPSASSRRRVSDRSNGSGSTVGPSDLHHNGDGNGGSNVLPFLYQDESDDAETVMNDVQDGPDAVSELLRVKENRQMSASMAGGGGKSLRFYSGRGYQPGSESCEMWQHGQCASQATQPGVYICAFCADMPNAHGHGHGRGGSGPTGLGLISPLAEKSRTLR</sequence>
<protein>
    <submittedName>
        <fullName evidence="2">Uncharacterized protein</fullName>
    </submittedName>
</protein>
<keyword evidence="3" id="KW-1185">Reference proteome</keyword>
<evidence type="ECO:0000256" key="1">
    <source>
        <dbReference type="SAM" id="MobiDB-lite"/>
    </source>
</evidence>
<feature type="compositionally biased region" description="Low complexity" evidence="1">
    <location>
        <begin position="358"/>
        <end position="372"/>
    </location>
</feature>
<dbReference type="Proteomes" id="UP000749293">
    <property type="component" value="Unassembled WGS sequence"/>
</dbReference>
<feature type="region of interest" description="Disordered" evidence="1">
    <location>
        <begin position="433"/>
        <end position="541"/>
    </location>
</feature>
<evidence type="ECO:0000313" key="3">
    <source>
        <dbReference type="Proteomes" id="UP000749293"/>
    </source>
</evidence>
<feature type="compositionally biased region" description="Polar residues" evidence="1">
    <location>
        <begin position="57"/>
        <end position="71"/>
    </location>
</feature>
<feature type="compositionally biased region" description="Basic and acidic residues" evidence="1">
    <location>
        <begin position="157"/>
        <end position="166"/>
    </location>
</feature>
<organism evidence="2 3">
    <name type="scientific">Geosmithia morbida</name>
    <dbReference type="NCBI Taxonomy" id="1094350"/>
    <lineage>
        <taxon>Eukaryota</taxon>
        <taxon>Fungi</taxon>
        <taxon>Dikarya</taxon>
        <taxon>Ascomycota</taxon>
        <taxon>Pezizomycotina</taxon>
        <taxon>Sordariomycetes</taxon>
        <taxon>Hypocreomycetidae</taxon>
        <taxon>Hypocreales</taxon>
        <taxon>Bionectriaceae</taxon>
        <taxon>Geosmithia</taxon>
    </lineage>
</organism>
<feature type="compositionally biased region" description="Polar residues" evidence="1">
    <location>
        <begin position="223"/>
        <end position="237"/>
    </location>
</feature>
<dbReference type="RefSeq" id="XP_035319784.1">
    <property type="nucleotide sequence ID" value="XM_035464074.1"/>
</dbReference>
<feature type="region of interest" description="Disordered" evidence="1">
    <location>
        <begin position="52"/>
        <end position="119"/>
    </location>
</feature>
<feature type="compositionally biased region" description="Acidic residues" evidence="1">
    <location>
        <begin position="610"/>
        <end position="624"/>
    </location>
</feature>
<proteinExistence type="predicted"/>
<reference evidence="2" key="1">
    <citation type="submission" date="2020-03" db="EMBL/GenBank/DDBJ databases">
        <title>Site-based positive gene gene selection in Geosmithia morbida across the United States reveals a broad range of putative effectors and factors for local host and environmental adapation.</title>
        <authorList>
            <person name="Onufrak A."/>
            <person name="Murdoch R.W."/>
            <person name="Gazis R."/>
            <person name="Huff M."/>
            <person name="Staton M."/>
            <person name="Klingeman W."/>
            <person name="Hadziabdic D."/>
        </authorList>
    </citation>
    <scope>NUCLEOTIDE SEQUENCE</scope>
    <source>
        <strain evidence="2">1262</strain>
    </source>
</reference>
<feature type="compositionally biased region" description="Low complexity" evidence="1">
    <location>
        <begin position="142"/>
        <end position="155"/>
    </location>
</feature>
<evidence type="ECO:0000313" key="2">
    <source>
        <dbReference type="EMBL" id="KAF4121132.1"/>
    </source>
</evidence>
<comment type="caution">
    <text evidence="2">The sequence shown here is derived from an EMBL/GenBank/DDBJ whole genome shotgun (WGS) entry which is preliminary data.</text>
</comment>
<feature type="compositionally biased region" description="Polar residues" evidence="1">
    <location>
        <begin position="273"/>
        <end position="285"/>
    </location>
</feature>